<organism evidence="1">
    <name type="scientific">marine sediment metagenome</name>
    <dbReference type="NCBI Taxonomy" id="412755"/>
    <lineage>
        <taxon>unclassified sequences</taxon>
        <taxon>metagenomes</taxon>
        <taxon>ecological metagenomes</taxon>
    </lineage>
</organism>
<accession>X1SE23</accession>
<evidence type="ECO:0000313" key="1">
    <source>
        <dbReference type="EMBL" id="GAI66009.1"/>
    </source>
</evidence>
<comment type="caution">
    <text evidence="1">The sequence shown here is derived from an EMBL/GenBank/DDBJ whole genome shotgun (WGS) entry which is preliminary data.</text>
</comment>
<dbReference type="EMBL" id="BARW01001973">
    <property type="protein sequence ID" value="GAI66009.1"/>
    <property type="molecule type" value="Genomic_DNA"/>
</dbReference>
<reference evidence="1" key="1">
    <citation type="journal article" date="2014" name="Front. Microbiol.">
        <title>High frequency of phylogenetically diverse reductive dehalogenase-homologous genes in deep subseafloor sedimentary metagenomes.</title>
        <authorList>
            <person name="Kawai M."/>
            <person name="Futagami T."/>
            <person name="Toyoda A."/>
            <person name="Takaki Y."/>
            <person name="Nishi S."/>
            <person name="Hori S."/>
            <person name="Arai W."/>
            <person name="Tsubouchi T."/>
            <person name="Morono Y."/>
            <person name="Uchiyama I."/>
            <person name="Ito T."/>
            <person name="Fujiyama A."/>
            <person name="Inagaki F."/>
            <person name="Takami H."/>
        </authorList>
    </citation>
    <scope>NUCLEOTIDE SEQUENCE</scope>
    <source>
        <strain evidence="1">Expedition CK06-06</strain>
    </source>
</reference>
<sequence>MSTKEKLVDAVKAFTKAEKDSKLAVSETIKQVKESRQKQTGEQPHQG</sequence>
<protein>
    <submittedName>
        <fullName evidence="1">Uncharacterized protein</fullName>
    </submittedName>
</protein>
<name>X1SE23_9ZZZZ</name>
<dbReference type="AlphaFoldDB" id="X1SE23"/>
<proteinExistence type="predicted"/>
<gene>
    <name evidence="1" type="ORF">S12H4_05827</name>
</gene>